<dbReference type="PRINTS" id="PR00035">
    <property type="entry name" value="HTHGNTR"/>
</dbReference>
<dbReference type="Pfam" id="PF07702">
    <property type="entry name" value="UTRA"/>
    <property type="match status" value="1"/>
</dbReference>
<dbReference type="AlphaFoldDB" id="A0A2A4GZK6"/>
<dbReference type="InterPro" id="IPR028978">
    <property type="entry name" value="Chorismate_lyase_/UTRA_dom_sf"/>
</dbReference>
<dbReference type="Proteomes" id="UP000218335">
    <property type="component" value="Unassembled WGS sequence"/>
</dbReference>
<dbReference type="InterPro" id="IPR000524">
    <property type="entry name" value="Tscrpt_reg_HTH_GntR"/>
</dbReference>
<dbReference type="SUPFAM" id="SSF46785">
    <property type="entry name" value="Winged helix' DNA-binding domain"/>
    <property type="match status" value="1"/>
</dbReference>
<protein>
    <submittedName>
        <fullName evidence="5">GntR family transcriptional regulator</fullName>
    </submittedName>
</protein>
<dbReference type="CDD" id="cd07377">
    <property type="entry name" value="WHTH_GntR"/>
    <property type="match status" value="1"/>
</dbReference>
<dbReference type="InterPro" id="IPR036388">
    <property type="entry name" value="WH-like_DNA-bd_sf"/>
</dbReference>
<evidence type="ECO:0000256" key="1">
    <source>
        <dbReference type="ARBA" id="ARBA00023015"/>
    </source>
</evidence>
<dbReference type="InterPro" id="IPR011663">
    <property type="entry name" value="UTRA"/>
</dbReference>
<dbReference type="SMART" id="SM00866">
    <property type="entry name" value="UTRA"/>
    <property type="match status" value="1"/>
</dbReference>
<dbReference type="SMART" id="SM00345">
    <property type="entry name" value="HTH_GNTR"/>
    <property type="match status" value="1"/>
</dbReference>
<evidence type="ECO:0000256" key="2">
    <source>
        <dbReference type="ARBA" id="ARBA00023125"/>
    </source>
</evidence>
<evidence type="ECO:0000259" key="4">
    <source>
        <dbReference type="PROSITE" id="PS50949"/>
    </source>
</evidence>
<dbReference type="PANTHER" id="PTHR44846:SF4">
    <property type="entry name" value="HTH GNTR-TYPE DOMAIN-CONTAINING PROTEIN"/>
    <property type="match status" value="1"/>
</dbReference>
<dbReference type="PANTHER" id="PTHR44846">
    <property type="entry name" value="MANNOSYL-D-GLYCERATE TRANSPORT/METABOLISM SYSTEM REPRESSOR MNGR-RELATED"/>
    <property type="match status" value="1"/>
</dbReference>
<keyword evidence="2" id="KW-0238">DNA-binding</keyword>
<accession>A0A2A4GZK6</accession>
<evidence type="ECO:0000313" key="6">
    <source>
        <dbReference type="Proteomes" id="UP000218335"/>
    </source>
</evidence>
<proteinExistence type="predicted"/>
<keyword evidence="1" id="KW-0805">Transcription regulation</keyword>
<name>A0A2A4GZK6_9STAP</name>
<dbReference type="EMBL" id="MWUU01000002">
    <property type="protein sequence ID" value="PCF56795.1"/>
    <property type="molecule type" value="Genomic_DNA"/>
</dbReference>
<dbReference type="InterPro" id="IPR036390">
    <property type="entry name" value="WH_DNA-bd_sf"/>
</dbReference>
<feature type="domain" description="HTH gntR-type" evidence="4">
    <location>
        <begin position="2"/>
        <end position="70"/>
    </location>
</feature>
<dbReference type="Gene3D" id="1.10.10.10">
    <property type="entry name" value="Winged helix-like DNA-binding domain superfamily/Winged helix DNA-binding domain"/>
    <property type="match status" value="1"/>
</dbReference>
<organism evidence="5 6">
    <name type="scientific">Staphylococcus delphini</name>
    <dbReference type="NCBI Taxonomy" id="53344"/>
    <lineage>
        <taxon>Bacteria</taxon>
        <taxon>Bacillati</taxon>
        <taxon>Bacillota</taxon>
        <taxon>Bacilli</taxon>
        <taxon>Bacillales</taxon>
        <taxon>Staphylococcaceae</taxon>
        <taxon>Staphylococcus</taxon>
        <taxon>Staphylococcus intermedius group</taxon>
    </lineage>
</organism>
<evidence type="ECO:0000256" key="3">
    <source>
        <dbReference type="ARBA" id="ARBA00023163"/>
    </source>
</evidence>
<gene>
    <name evidence="5" type="ORF">B5C08_01805</name>
</gene>
<reference evidence="5 6" key="1">
    <citation type="journal article" date="2017" name="PLoS ONE">
        <title>Development of a real-time PCR for detection of Staphylococcus pseudintermedius using a novel automated comparison of whole-genome sequences.</title>
        <authorList>
            <person name="Verstappen K.M."/>
            <person name="Huijbregts L."/>
            <person name="Spaninks M."/>
            <person name="Wagenaar J.A."/>
            <person name="Fluit A.C."/>
            <person name="Duim B."/>
        </authorList>
    </citation>
    <scope>NUCLEOTIDE SEQUENCE [LARGE SCALE GENOMIC DNA]</scope>
    <source>
        <strain evidence="5 6">215070706401-1</strain>
    </source>
</reference>
<dbReference type="GO" id="GO:0003677">
    <property type="term" value="F:DNA binding"/>
    <property type="evidence" value="ECO:0007669"/>
    <property type="project" value="UniProtKB-KW"/>
</dbReference>
<sequence>MLLKYEKIAHDVHTFITNNQFKAGDKLPSVTTLKEKYEVSKSTIIKALELLEHDGIIYQAQGSGIYVRNARNDNHINVFKTNGFSRSLSEHQLTSKVLKLEEVTYIPQTIMQELNLSKGDSVYYLERLRYVDGNVLCIEYSYYNKEIVKYLNTEITEGSIFDYLEQNMQVKVGFSDIYFNADQLDSNEAQLLELEPNDPCLRYHQTFYTTTGIPFDASDIVFHYKNAHFYIPSKR</sequence>
<dbReference type="GO" id="GO:0045892">
    <property type="term" value="P:negative regulation of DNA-templated transcription"/>
    <property type="evidence" value="ECO:0007669"/>
    <property type="project" value="TreeGrafter"/>
</dbReference>
<dbReference type="SUPFAM" id="SSF64288">
    <property type="entry name" value="Chorismate lyase-like"/>
    <property type="match status" value="1"/>
</dbReference>
<dbReference type="PROSITE" id="PS50949">
    <property type="entry name" value="HTH_GNTR"/>
    <property type="match status" value="1"/>
</dbReference>
<dbReference type="InterPro" id="IPR050679">
    <property type="entry name" value="Bact_HTH_transcr_reg"/>
</dbReference>
<dbReference type="Pfam" id="PF00392">
    <property type="entry name" value="GntR"/>
    <property type="match status" value="1"/>
</dbReference>
<dbReference type="GO" id="GO:0003700">
    <property type="term" value="F:DNA-binding transcription factor activity"/>
    <property type="evidence" value="ECO:0007669"/>
    <property type="project" value="InterPro"/>
</dbReference>
<keyword evidence="3" id="KW-0804">Transcription</keyword>
<evidence type="ECO:0000313" key="5">
    <source>
        <dbReference type="EMBL" id="PCF56795.1"/>
    </source>
</evidence>
<comment type="caution">
    <text evidence="5">The sequence shown here is derived from an EMBL/GenBank/DDBJ whole genome shotgun (WGS) entry which is preliminary data.</text>
</comment>
<dbReference type="Gene3D" id="3.40.1410.10">
    <property type="entry name" value="Chorismate lyase-like"/>
    <property type="match status" value="1"/>
</dbReference>